<evidence type="ECO:0000313" key="2">
    <source>
        <dbReference type="EMBL" id="RXR08786.1"/>
    </source>
</evidence>
<dbReference type="InterPro" id="IPR007433">
    <property type="entry name" value="DUF481"/>
</dbReference>
<name>A0A4Q1K2I3_9GAMM</name>
<dbReference type="OrthoDB" id="5292716at2"/>
<feature type="chain" id="PRO_5020913339" evidence="1">
    <location>
        <begin position="21"/>
        <end position="290"/>
    </location>
</feature>
<dbReference type="Proteomes" id="UP000289784">
    <property type="component" value="Unassembled WGS sequence"/>
</dbReference>
<keyword evidence="1" id="KW-0732">Signal</keyword>
<protein>
    <submittedName>
        <fullName evidence="2">DUF481 domain-containing protein</fullName>
    </submittedName>
</protein>
<keyword evidence="3" id="KW-1185">Reference proteome</keyword>
<reference evidence="2 3" key="1">
    <citation type="submission" date="2019-01" db="EMBL/GenBank/DDBJ databases">
        <title>Pseudoxanthomonas composti sp. nov., isolated from compost.</title>
        <authorList>
            <person name="Yang G."/>
        </authorList>
    </citation>
    <scope>NUCLEOTIDE SEQUENCE [LARGE SCALE GENOMIC DNA]</scope>
    <source>
        <strain evidence="2 3">GSS15</strain>
    </source>
</reference>
<gene>
    <name evidence="2" type="ORF">EPA99_02975</name>
</gene>
<dbReference type="EMBL" id="SAWZ01000001">
    <property type="protein sequence ID" value="RXR08786.1"/>
    <property type="molecule type" value="Genomic_DNA"/>
</dbReference>
<organism evidence="2 3">
    <name type="scientific">Pseudoxanthomonas composti</name>
    <dbReference type="NCBI Taxonomy" id="2137479"/>
    <lineage>
        <taxon>Bacteria</taxon>
        <taxon>Pseudomonadati</taxon>
        <taxon>Pseudomonadota</taxon>
        <taxon>Gammaproteobacteria</taxon>
        <taxon>Lysobacterales</taxon>
        <taxon>Lysobacteraceae</taxon>
        <taxon>Pseudoxanthomonas</taxon>
    </lineage>
</organism>
<comment type="caution">
    <text evidence="2">The sequence shown here is derived from an EMBL/GenBank/DDBJ whole genome shotgun (WGS) entry which is preliminary data.</text>
</comment>
<dbReference type="AlphaFoldDB" id="A0A4Q1K2I3"/>
<evidence type="ECO:0000256" key="1">
    <source>
        <dbReference type="SAM" id="SignalP"/>
    </source>
</evidence>
<accession>A0A4Q1K2I3</accession>
<evidence type="ECO:0000313" key="3">
    <source>
        <dbReference type="Proteomes" id="UP000289784"/>
    </source>
</evidence>
<proteinExistence type="predicted"/>
<sequence length="290" mass="31740">MPAAAPSAFLHLLMYAMAPATPVTQPAIPGTQVAVQAPAPVQVMPVPHGPCNCEPADKTPVMRSPWSGRGELGFASATGNSTTESLNTKAGLTYEDSDWLHKLNIAGLRASSEYTRVEEDGRVVRGRQETAERYTLSTSSARKLAEFRQLAAALRAESDGFASYDRQAVFSIGYGTRLWDYEKFQLDLQLGPGYKWARHADDKAIEAGFIGRGYFDISYALTQNTELSNTLLIEAGAENTYGQNDFGVSVSMNRHLALKAGWQVRHNTLVDPNLKTTDTLTTMNVVYTLR</sequence>
<feature type="signal peptide" evidence="1">
    <location>
        <begin position="1"/>
        <end position="20"/>
    </location>
</feature>
<dbReference type="Pfam" id="PF04338">
    <property type="entry name" value="DUF481"/>
    <property type="match status" value="1"/>
</dbReference>